<comment type="similarity">
    <text evidence="10">Belongs to the protein kinase superfamily. Tyr protein kinase family.</text>
</comment>
<reference evidence="14" key="1">
    <citation type="journal article" date="2020" name="Nat. Ecol. Evol.">
        <title>Deeply conserved synteny resolves early events in vertebrate evolution.</title>
        <authorList>
            <person name="Simakov O."/>
            <person name="Marletaz F."/>
            <person name="Yue J.X."/>
            <person name="O'Connell B."/>
            <person name="Jenkins J."/>
            <person name="Brandt A."/>
            <person name="Calef R."/>
            <person name="Tung C.H."/>
            <person name="Huang T.K."/>
            <person name="Schmutz J."/>
            <person name="Satoh N."/>
            <person name="Yu J.K."/>
            <person name="Putnam N.H."/>
            <person name="Green R.E."/>
            <person name="Rokhsar D.S."/>
        </authorList>
    </citation>
    <scope>NUCLEOTIDE SEQUENCE [LARGE SCALE GENOMIC DNA]</scope>
    <source>
        <strain evidence="14">S238N-H82</strain>
    </source>
</reference>
<dbReference type="PANTHER" id="PTHR24418">
    <property type="entry name" value="TYROSINE-PROTEIN KINASE"/>
    <property type="match status" value="1"/>
</dbReference>
<keyword evidence="6 10" id="KW-0829">Tyrosine-protein kinase</keyword>
<gene>
    <name evidence="15" type="primary">LOC118411035</name>
</gene>
<dbReference type="GO" id="GO:0004715">
    <property type="term" value="F:non-membrane spanning protein tyrosine kinase activity"/>
    <property type="evidence" value="ECO:0007669"/>
    <property type="project" value="UniProtKB-EC"/>
</dbReference>
<name>A0A9J7KSE1_BRAFL</name>
<dbReference type="InterPro" id="IPR020635">
    <property type="entry name" value="Tyr_kinase_cat_dom"/>
</dbReference>
<evidence type="ECO:0000256" key="6">
    <source>
        <dbReference type="ARBA" id="ARBA00023137"/>
    </source>
</evidence>
<evidence type="ECO:0000256" key="5">
    <source>
        <dbReference type="ARBA" id="ARBA00022840"/>
    </source>
</evidence>
<dbReference type="PRINTS" id="PR00401">
    <property type="entry name" value="SH2DOMAIN"/>
</dbReference>
<dbReference type="PRINTS" id="PR00109">
    <property type="entry name" value="TYRKINASE"/>
</dbReference>
<dbReference type="EC" id="2.7.10.2" evidence="10"/>
<dbReference type="GeneID" id="118411035"/>
<dbReference type="CDD" id="cd00173">
    <property type="entry name" value="SH2"/>
    <property type="match status" value="1"/>
</dbReference>
<evidence type="ECO:0000256" key="4">
    <source>
        <dbReference type="ARBA" id="ARBA00022777"/>
    </source>
</evidence>
<dbReference type="PROSITE" id="PS50011">
    <property type="entry name" value="PROTEIN_KINASE_DOM"/>
    <property type="match status" value="1"/>
</dbReference>
<dbReference type="KEGG" id="bfo:118411035"/>
<dbReference type="InterPro" id="IPR000980">
    <property type="entry name" value="SH2"/>
</dbReference>
<keyword evidence="14" id="KW-1185">Reference proteome</keyword>
<keyword evidence="4 10" id="KW-0418">Kinase</keyword>
<evidence type="ECO:0000256" key="1">
    <source>
        <dbReference type="ARBA" id="ARBA00022443"/>
    </source>
</evidence>
<organism evidence="14 15">
    <name type="scientific">Branchiostoma floridae</name>
    <name type="common">Florida lancelet</name>
    <name type="synonym">Amphioxus</name>
    <dbReference type="NCBI Taxonomy" id="7739"/>
    <lineage>
        <taxon>Eukaryota</taxon>
        <taxon>Metazoa</taxon>
        <taxon>Chordata</taxon>
        <taxon>Cephalochordata</taxon>
        <taxon>Leptocardii</taxon>
        <taxon>Amphioxiformes</taxon>
        <taxon>Branchiostomatidae</taxon>
        <taxon>Branchiostoma</taxon>
    </lineage>
</organism>
<evidence type="ECO:0000259" key="13">
    <source>
        <dbReference type="PROSITE" id="PS50011"/>
    </source>
</evidence>
<dbReference type="Gene3D" id="2.30.30.40">
    <property type="entry name" value="SH3 Domains"/>
    <property type="match status" value="1"/>
</dbReference>
<evidence type="ECO:0000256" key="10">
    <source>
        <dbReference type="RuleBase" id="RU362096"/>
    </source>
</evidence>
<dbReference type="PROSITE" id="PS50001">
    <property type="entry name" value="SH2"/>
    <property type="match status" value="1"/>
</dbReference>
<dbReference type="AlphaFoldDB" id="A0A9J7KSE1"/>
<keyword evidence="1 9" id="KW-0728">SH3 domain</keyword>
<keyword evidence="8" id="KW-0727">SH2 domain</keyword>
<dbReference type="InterPro" id="IPR008266">
    <property type="entry name" value="Tyr_kinase_AS"/>
</dbReference>
<evidence type="ECO:0000256" key="7">
    <source>
        <dbReference type="ARBA" id="ARBA00051245"/>
    </source>
</evidence>
<dbReference type="SUPFAM" id="SSF56112">
    <property type="entry name" value="Protein kinase-like (PK-like)"/>
    <property type="match status" value="1"/>
</dbReference>
<dbReference type="SMART" id="SM00219">
    <property type="entry name" value="TyrKc"/>
    <property type="match status" value="1"/>
</dbReference>
<keyword evidence="3 10" id="KW-0547">Nucleotide-binding</keyword>
<evidence type="ECO:0000256" key="9">
    <source>
        <dbReference type="PROSITE-ProRule" id="PRU00192"/>
    </source>
</evidence>
<dbReference type="InterPro" id="IPR000719">
    <property type="entry name" value="Prot_kinase_dom"/>
</dbReference>
<dbReference type="InterPro" id="IPR050198">
    <property type="entry name" value="Non-receptor_tyrosine_kinases"/>
</dbReference>
<feature type="domain" description="Protein kinase" evidence="13">
    <location>
        <begin position="148"/>
        <end position="309"/>
    </location>
</feature>
<comment type="catalytic activity">
    <reaction evidence="7 10">
        <text>L-tyrosyl-[protein] + ATP = O-phospho-L-tyrosyl-[protein] + ADP + H(+)</text>
        <dbReference type="Rhea" id="RHEA:10596"/>
        <dbReference type="Rhea" id="RHEA-COMP:10136"/>
        <dbReference type="Rhea" id="RHEA-COMP:20101"/>
        <dbReference type="ChEBI" id="CHEBI:15378"/>
        <dbReference type="ChEBI" id="CHEBI:30616"/>
        <dbReference type="ChEBI" id="CHEBI:46858"/>
        <dbReference type="ChEBI" id="CHEBI:61978"/>
        <dbReference type="ChEBI" id="CHEBI:456216"/>
        <dbReference type="EC" id="2.7.10.2"/>
    </reaction>
</comment>
<evidence type="ECO:0000256" key="2">
    <source>
        <dbReference type="ARBA" id="ARBA00022679"/>
    </source>
</evidence>
<evidence type="ECO:0000313" key="15">
    <source>
        <dbReference type="RefSeq" id="XP_035668933.1"/>
    </source>
</evidence>
<reference evidence="15" key="2">
    <citation type="submission" date="2025-08" db="UniProtKB">
        <authorList>
            <consortium name="RefSeq"/>
        </authorList>
    </citation>
    <scope>IDENTIFICATION</scope>
    <source>
        <strain evidence="15">S238N-H82</strain>
        <tissue evidence="15">Testes</tissue>
    </source>
</reference>
<proteinExistence type="inferred from homology"/>
<dbReference type="GO" id="GO:0005524">
    <property type="term" value="F:ATP binding"/>
    <property type="evidence" value="ECO:0007669"/>
    <property type="project" value="UniProtKB-KW"/>
</dbReference>
<dbReference type="InterPro" id="IPR011009">
    <property type="entry name" value="Kinase-like_dom_sf"/>
</dbReference>
<dbReference type="InterPro" id="IPR001245">
    <property type="entry name" value="Ser-Thr/Tyr_kinase_cat_dom"/>
</dbReference>
<dbReference type="Pfam" id="PF07714">
    <property type="entry name" value="PK_Tyr_Ser-Thr"/>
    <property type="match status" value="1"/>
</dbReference>
<sequence>MTPSDPEVEVYAQLLKENEIDGTALLKLDINTRTQCSTDSELIGCFKIRKDQHLTILDYRDGQWYKAQSLDTLEVGLVPFNYVIPLQGLQGHVEWFVGPLDRRDTDNRLLCDDNPVGTFLVRSREDIGETGSHLYTISVLRSKTGNDRVSHFNVQRSTEGKLFVAADMEFDSLTELVEHYLSLWEESVDVTVKIAKAGSMLDDHIQLLREADTMKNLLHRNILLGVCTKGYPMYIITEFMCNGSLDHYLRHGEGHRLDLVDLIDMGAQVAAGMEYLEDNNVIHRDLRAANVLVGERNLCKVADFGIDLH</sequence>
<dbReference type="SMART" id="SM00252">
    <property type="entry name" value="SH2"/>
    <property type="match status" value="1"/>
</dbReference>
<evidence type="ECO:0000256" key="8">
    <source>
        <dbReference type="PROSITE-ProRule" id="PRU00191"/>
    </source>
</evidence>
<dbReference type="Gene3D" id="1.10.510.10">
    <property type="entry name" value="Transferase(Phosphotransferase) domain 1"/>
    <property type="match status" value="1"/>
</dbReference>
<keyword evidence="2 10" id="KW-0808">Transferase</keyword>
<dbReference type="Proteomes" id="UP000001554">
    <property type="component" value="Chromosome 3"/>
</dbReference>
<dbReference type="PROSITE" id="PS00109">
    <property type="entry name" value="PROTEIN_KINASE_TYR"/>
    <property type="match status" value="1"/>
</dbReference>
<dbReference type="Gene3D" id="3.30.200.20">
    <property type="entry name" value="Phosphorylase Kinase, domain 1"/>
    <property type="match status" value="1"/>
</dbReference>
<dbReference type="Gene3D" id="3.30.505.10">
    <property type="entry name" value="SH2 domain"/>
    <property type="match status" value="1"/>
</dbReference>
<dbReference type="InterPro" id="IPR001452">
    <property type="entry name" value="SH3_domain"/>
</dbReference>
<accession>A0A9J7KSE1</accession>
<feature type="domain" description="SH3" evidence="12">
    <location>
        <begin position="7"/>
        <end position="88"/>
    </location>
</feature>
<dbReference type="OrthoDB" id="4062651at2759"/>
<dbReference type="InterPro" id="IPR036860">
    <property type="entry name" value="SH2_dom_sf"/>
</dbReference>
<dbReference type="PROSITE" id="PS50002">
    <property type="entry name" value="SH3"/>
    <property type="match status" value="1"/>
</dbReference>
<protein>
    <recommendedName>
        <fullName evidence="10">Tyrosine-protein kinase</fullName>
        <ecNumber evidence="10">2.7.10.2</ecNumber>
    </recommendedName>
</protein>
<dbReference type="RefSeq" id="XP_035668933.1">
    <property type="nucleotide sequence ID" value="XM_035813040.1"/>
</dbReference>
<evidence type="ECO:0000313" key="14">
    <source>
        <dbReference type="Proteomes" id="UP000001554"/>
    </source>
</evidence>
<evidence type="ECO:0000259" key="12">
    <source>
        <dbReference type="PROSITE" id="PS50002"/>
    </source>
</evidence>
<evidence type="ECO:0000259" key="11">
    <source>
        <dbReference type="PROSITE" id="PS50001"/>
    </source>
</evidence>
<dbReference type="Pfam" id="PF00017">
    <property type="entry name" value="SH2"/>
    <property type="match status" value="1"/>
</dbReference>
<dbReference type="OMA" id="LQGHVEW"/>
<dbReference type="SUPFAM" id="SSF55550">
    <property type="entry name" value="SH2 domain"/>
    <property type="match status" value="1"/>
</dbReference>
<keyword evidence="5 10" id="KW-0067">ATP-binding</keyword>
<evidence type="ECO:0000256" key="3">
    <source>
        <dbReference type="ARBA" id="ARBA00022741"/>
    </source>
</evidence>
<feature type="domain" description="SH2" evidence="11">
    <location>
        <begin position="95"/>
        <end position="180"/>
    </location>
</feature>